<dbReference type="KEGG" id="loa:LOAG_03692"/>
<dbReference type="EMBL" id="JH712128">
    <property type="protein sequence ID" value="EFO24792.2"/>
    <property type="molecule type" value="Genomic_DNA"/>
</dbReference>
<evidence type="ECO:0000313" key="1">
    <source>
        <dbReference type="EMBL" id="EFO24792.2"/>
    </source>
</evidence>
<protein>
    <submittedName>
        <fullName evidence="1">Uncharacterized protein</fullName>
    </submittedName>
</protein>
<accession>A0A1S0U4M1</accession>
<dbReference type="InParanoid" id="A0A1S0U4M1"/>
<gene>
    <name evidence="1" type="ORF">LOAG_03692</name>
</gene>
<dbReference type="GeneID" id="9941081"/>
<dbReference type="RefSeq" id="XP_020303256.1">
    <property type="nucleotide sequence ID" value="XM_020446398.1"/>
</dbReference>
<sequence length="51" mass="5642">MSGKYNSRKSSCEVEREAKLLVLLVDIIDQQSLLVGSKLMESDLVIKSEGT</sequence>
<dbReference type="AlphaFoldDB" id="A0A1S0U4M1"/>
<dbReference type="CTD" id="9941081"/>
<reference evidence="1" key="1">
    <citation type="submission" date="2012-04" db="EMBL/GenBank/DDBJ databases">
        <title>The Genome Sequence of Loa loa.</title>
        <authorList>
            <consortium name="The Broad Institute Genome Sequencing Platform"/>
            <consortium name="Broad Institute Genome Sequencing Center for Infectious Disease"/>
            <person name="Nutman T.B."/>
            <person name="Fink D.L."/>
            <person name="Russ C."/>
            <person name="Young S."/>
            <person name="Zeng Q."/>
            <person name="Gargeya S."/>
            <person name="Alvarado L."/>
            <person name="Berlin A."/>
            <person name="Chapman S.B."/>
            <person name="Chen Z."/>
            <person name="Freedman E."/>
            <person name="Gellesch M."/>
            <person name="Goldberg J."/>
            <person name="Griggs A."/>
            <person name="Gujja S."/>
            <person name="Heilman E.R."/>
            <person name="Heiman D."/>
            <person name="Howarth C."/>
            <person name="Mehta T."/>
            <person name="Neiman D."/>
            <person name="Pearson M."/>
            <person name="Roberts A."/>
            <person name="Saif S."/>
            <person name="Shea T."/>
            <person name="Shenoy N."/>
            <person name="Sisk P."/>
            <person name="Stolte C."/>
            <person name="Sykes S."/>
            <person name="White J."/>
            <person name="Yandava C."/>
            <person name="Haas B."/>
            <person name="Henn M.R."/>
            <person name="Nusbaum C."/>
            <person name="Birren B."/>
        </authorList>
    </citation>
    <scope>NUCLEOTIDE SEQUENCE [LARGE SCALE GENOMIC DNA]</scope>
</reference>
<name>A0A1S0U4M1_LOALO</name>
<proteinExistence type="predicted"/>
<organism evidence="1">
    <name type="scientific">Loa loa</name>
    <name type="common">Eye worm</name>
    <name type="synonym">Filaria loa</name>
    <dbReference type="NCBI Taxonomy" id="7209"/>
    <lineage>
        <taxon>Eukaryota</taxon>
        <taxon>Metazoa</taxon>
        <taxon>Ecdysozoa</taxon>
        <taxon>Nematoda</taxon>
        <taxon>Chromadorea</taxon>
        <taxon>Rhabditida</taxon>
        <taxon>Spirurina</taxon>
        <taxon>Spiruromorpha</taxon>
        <taxon>Filarioidea</taxon>
        <taxon>Onchocercidae</taxon>
        <taxon>Loa</taxon>
    </lineage>
</organism>